<dbReference type="EMBL" id="MHSL01000019">
    <property type="protein sequence ID" value="OHA43727.1"/>
    <property type="molecule type" value="Genomic_DNA"/>
</dbReference>
<comment type="caution">
    <text evidence="2">The sequence shown here is derived from an EMBL/GenBank/DDBJ whole genome shotgun (WGS) entry which is preliminary data.</text>
</comment>
<feature type="transmembrane region" description="Helical" evidence="1">
    <location>
        <begin position="38"/>
        <end position="55"/>
    </location>
</feature>
<dbReference type="Proteomes" id="UP000176355">
    <property type="component" value="Unassembled WGS sequence"/>
</dbReference>
<dbReference type="AlphaFoldDB" id="A0A1G2P5W0"/>
<organism evidence="2 3">
    <name type="scientific">Candidatus Taylorbacteria bacterium RIFCSPLOWO2_12_FULL_44_15c</name>
    <dbReference type="NCBI Taxonomy" id="1802333"/>
    <lineage>
        <taxon>Bacteria</taxon>
        <taxon>Candidatus Tayloriibacteriota</taxon>
    </lineage>
</organism>
<evidence type="ECO:0000313" key="3">
    <source>
        <dbReference type="Proteomes" id="UP000176355"/>
    </source>
</evidence>
<evidence type="ECO:0000256" key="1">
    <source>
        <dbReference type="SAM" id="Phobius"/>
    </source>
</evidence>
<gene>
    <name evidence="2" type="ORF">A3G03_02655</name>
</gene>
<keyword evidence="1" id="KW-1133">Transmembrane helix</keyword>
<proteinExistence type="predicted"/>
<keyword evidence="1" id="KW-0812">Transmembrane</keyword>
<keyword evidence="1" id="KW-0472">Membrane</keyword>
<evidence type="ECO:0000313" key="2">
    <source>
        <dbReference type="EMBL" id="OHA43727.1"/>
    </source>
</evidence>
<sequence length="86" mass="10073">MTDEEKEILGRTYELAKDTNDKVSRLYRSHKWGRAFKIFYWVVIVGLSVGAYWLIQPYIEQLSQVYGGLSDTVNKIHDTSQNLLEF</sequence>
<protein>
    <submittedName>
        <fullName evidence="2">Uncharacterized protein</fullName>
    </submittedName>
</protein>
<reference evidence="2 3" key="1">
    <citation type="journal article" date="2016" name="Nat. Commun.">
        <title>Thousands of microbial genomes shed light on interconnected biogeochemical processes in an aquifer system.</title>
        <authorList>
            <person name="Anantharaman K."/>
            <person name="Brown C.T."/>
            <person name="Hug L.A."/>
            <person name="Sharon I."/>
            <person name="Castelle C.J."/>
            <person name="Probst A.J."/>
            <person name="Thomas B.C."/>
            <person name="Singh A."/>
            <person name="Wilkins M.J."/>
            <person name="Karaoz U."/>
            <person name="Brodie E.L."/>
            <person name="Williams K.H."/>
            <person name="Hubbard S.S."/>
            <person name="Banfield J.F."/>
        </authorList>
    </citation>
    <scope>NUCLEOTIDE SEQUENCE [LARGE SCALE GENOMIC DNA]</scope>
</reference>
<accession>A0A1G2P5W0</accession>
<name>A0A1G2P5W0_9BACT</name>